<feature type="non-terminal residue" evidence="1">
    <location>
        <position position="993"/>
    </location>
</feature>
<dbReference type="RefSeq" id="WP_381331327.1">
    <property type="nucleotide sequence ID" value="NZ_JBHTMM010000225.1"/>
</dbReference>
<accession>A0ABW3XVT2</accession>
<gene>
    <name evidence="1" type="ORF">ACFQ5X_48985</name>
</gene>
<dbReference type="Proteomes" id="UP001597058">
    <property type="component" value="Unassembled WGS sequence"/>
</dbReference>
<reference evidence="2" key="1">
    <citation type="journal article" date="2019" name="Int. J. Syst. Evol. Microbiol.">
        <title>The Global Catalogue of Microorganisms (GCM) 10K type strain sequencing project: providing services to taxonomists for standard genome sequencing and annotation.</title>
        <authorList>
            <consortium name="The Broad Institute Genomics Platform"/>
            <consortium name="The Broad Institute Genome Sequencing Center for Infectious Disease"/>
            <person name="Wu L."/>
            <person name="Ma J."/>
        </authorList>
    </citation>
    <scope>NUCLEOTIDE SEQUENCE [LARGE SCALE GENOMIC DNA]</scope>
    <source>
        <strain evidence="2">CGMCC 4.7020</strain>
    </source>
</reference>
<dbReference type="EMBL" id="JBHTMM010000225">
    <property type="protein sequence ID" value="MFD1313607.1"/>
    <property type="molecule type" value="Genomic_DNA"/>
</dbReference>
<comment type="caution">
    <text evidence="1">The sequence shown here is derived from an EMBL/GenBank/DDBJ whole genome shotgun (WGS) entry which is preliminary data.</text>
</comment>
<sequence>MAVVNAVGKAFHPDAELRDNEAERGLFPDGISRRGLARPEQVPEIALDDIHPDENFYSTSDQELQAPKHSRAIDDVPAIDDWTELGDASTATTAEALPQSQPELNHPQINDTTSVANTALIHTPDSADTGNISLHASSNVFLDAPRTPLTTGMETASNHPSPTRQRRYTEATLQPIMRPLTREALRMAAKQVGDMVGVRQGLENCVDLTDAMLRRLFPGGVRAAAGVWDDSAVGANRAEGRLVPGGTWSRLTSLDQVTQALTENGSTAVVLEQGEQGKGHVNLYVNIGSHSDAPEHAQIVRVDLQATLQDRLAVEELPRDWRHFDSGWREVRAGRGTRVIVIGPTGQAQEPASVPTRSESSSASQALLDGLTGHGYGALGWEVEVHDQVITTTDRKSLEYGTELALHASGMKLVVDDGVVYRAGGVDFPTLDAAKSSGRGNPKSIGTSIIEVVSPPYSVLRGGASKWANLETGKKIYFSFRAQMRNIDRVTALKDLLSRRDGWEITSAGSGVAVHPTLGGPRRADNNVDWPQITLGVNMSGASVVLAAIQDRGVARTMPSVASAREFASDIAVAFAADRLQMAVTSRQLPYLFAAVPDLTQLDAYAWLMFTHASADFLGREFGGARMLVKSMLSAALRNPFHEVRGSLSHNSRDFLKRNARYIVERFNYHLQRTADTLAQANKRETRPFDFLAHTSFHGVTVGTYLESMITGTPHVTQYDAVGMEDYPLDNANNWNLALLELRNLFPAGANDVTFQRAIVEFSEIANNAHSLVSRFQNWDHARTREIAAHVINHPLVQGSQSVLDRLTGPPVSFFSQIDRLSISYDIADSVIARRPLGPQSVHVLQSAHGKLTHALSGSQFPARLRSEYTEVAQRLGNLLRGLSAAGAGRATAGHVVPRGPVVDGYVEGGGLSLGRSDVAPVSAVDSASEVASGRGGAEGSSTLEISASLTGPGSVLPGRGVVAVVGWGVVRAGAVVRRAEGVWMDPVSRPVG</sequence>
<proteinExistence type="predicted"/>
<name>A0ABW3XVT2_9ACTN</name>
<keyword evidence="2" id="KW-1185">Reference proteome</keyword>
<organism evidence="1 2">
    <name type="scientific">Streptomyces kaempferi</name>
    <dbReference type="NCBI Taxonomy" id="333725"/>
    <lineage>
        <taxon>Bacteria</taxon>
        <taxon>Bacillati</taxon>
        <taxon>Actinomycetota</taxon>
        <taxon>Actinomycetes</taxon>
        <taxon>Kitasatosporales</taxon>
        <taxon>Streptomycetaceae</taxon>
        <taxon>Streptomyces</taxon>
    </lineage>
</organism>
<protein>
    <submittedName>
        <fullName evidence="1">Uncharacterized protein</fullName>
    </submittedName>
</protein>
<evidence type="ECO:0000313" key="2">
    <source>
        <dbReference type="Proteomes" id="UP001597058"/>
    </source>
</evidence>
<evidence type="ECO:0000313" key="1">
    <source>
        <dbReference type="EMBL" id="MFD1313607.1"/>
    </source>
</evidence>